<sequence length="666" mass="76416">MRRSSLEPEGAYAVSPKAINQPSASSNRRRRLRDLEDSRARRKESLLAGHHSTRHKSSNRNESSRQSRRRYGDNAEDARSREVPDSISESRMPLETKWNGNRGQGRSTRSKRSERERRTKSRPGIEQSDVEEVMPCMMGMEIDGAGTTISSMTSTDSYVRKQNYLRELKRREFLAHSQRRRELRQRREGSMCIEDFNVQIDQDDDATRVIDFSGDDSYLPPSFNGDCDGDMVPLRTRDSRSQWNNPNKKGPNDSCRMKSSTASPVYQIEEVCIKHPHVILRDQTHVDEWTCMRYYKDETSRWQTKKMVCDECLNDMFEEGMEEDFDLPMASHHYSDHDRRAALSHGGGRRLVTDDENSHYRFSHHGERGYHHLPGADDYDDDFSAGGYDETQNCDTGDTVNVYAMNDQTPLEREAEAQRRRFIRRLAGIFFHHPLHPVTSRERFIILLGSVGVGILLSNLIYLWFVHASFGADDKVLSLGPGDTLVVTKLMVALWTLGSIWHIKACTLCRYGEHYVSDEAVKCGRTVGVTIVLSVLAFATYLVLLRASEDYLASEEYDGGGEHSENTFIHPISLDRGFRQFDFLIGYTIEFLLAVFVYNPVILTVVFSGILGMQGRIPILGGRPREVQREQKYAMKRQRYTMPQTLRLGDQEFEADHWGGKLATNF</sequence>
<dbReference type="Proteomes" id="UP000266841">
    <property type="component" value="Unassembled WGS sequence"/>
</dbReference>
<feature type="compositionally biased region" description="Basic and acidic residues" evidence="1">
    <location>
        <begin position="62"/>
        <end position="84"/>
    </location>
</feature>
<dbReference type="AlphaFoldDB" id="K0RSK1"/>
<protein>
    <submittedName>
        <fullName evidence="3">Uncharacterized protein</fullName>
    </submittedName>
</protein>
<dbReference type="eggNOG" id="ENOG502T3G0">
    <property type="taxonomic scope" value="Eukaryota"/>
</dbReference>
<proteinExistence type="predicted"/>
<feature type="compositionally biased region" description="Basic and acidic residues" evidence="1">
    <location>
        <begin position="33"/>
        <end position="45"/>
    </location>
</feature>
<gene>
    <name evidence="3" type="ORF">THAOC_23277</name>
</gene>
<feature type="transmembrane region" description="Helical" evidence="2">
    <location>
        <begin position="444"/>
        <end position="465"/>
    </location>
</feature>
<dbReference type="OrthoDB" id="10596405at2759"/>
<feature type="transmembrane region" description="Helical" evidence="2">
    <location>
        <begin position="523"/>
        <end position="544"/>
    </location>
</feature>
<organism evidence="3 4">
    <name type="scientific">Thalassiosira oceanica</name>
    <name type="common">Marine diatom</name>
    <dbReference type="NCBI Taxonomy" id="159749"/>
    <lineage>
        <taxon>Eukaryota</taxon>
        <taxon>Sar</taxon>
        <taxon>Stramenopiles</taxon>
        <taxon>Ochrophyta</taxon>
        <taxon>Bacillariophyta</taxon>
        <taxon>Coscinodiscophyceae</taxon>
        <taxon>Thalassiosirophycidae</taxon>
        <taxon>Thalassiosirales</taxon>
        <taxon>Thalassiosiraceae</taxon>
        <taxon>Thalassiosira</taxon>
    </lineage>
</organism>
<reference evidence="3 4" key="1">
    <citation type="journal article" date="2012" name="Genome Biol.">
        <title>Genome and low-iron response of an oceanic diatom adapted to chronic iron limitation.</title>
        <authorList>
            <person name="Lommer M."/>
            <person name="Specht M."/>
            <person name="Roy A.S."/>
            <person name="Kraemer L."/>
            <person name="Andreson R."/>
            <person name="Gutowska M.A."/>
            <person name="Wolf J."/>
            <person name="Bergner S.V."/>
            <person name="Schilhabel M.B."/>
            <person name="Klostermeier U.C."/>
            <person name="Beiko R.G."/>
            <person name="Rosenstiel P."/>
            <person name="Hippler M."/>
            <person name="Laroche J."/>
        </authorList>
    </citation>
    <scope>NUCLEOTIDE SEQUENCE [LARGE SCALE GENOMIC DNA]</scope>
    <source>
        <strain evidence="3 4">CCMP1005</strain>
    </source>
</reference>
<accession>K0RSK1</accession>
<evidence type="ECO:0000313" key="3">
    <source>
        <dbReference type="EMBL" id="EJK56768.1"/>
    </source>
</evidence>
<keyword evidence="2" id="KW-0812">Transmembrane</keyword>
<dbReference type="EMBL" id="AGNL01030567">
    <property type="protein sequence ID" value="EJK56768.1"/>
    <property type="molecule type" value="Genomic_DNA"/>
</dbReference>
<keyword evidence="2" id="KW-0472">Membrane</keyword>
<feature type="transmembrane region" description="Helical" evidence="2">
    <location>
        <begin position="485"/>
        <end position="503"/>
    </location>
</feature>
<evidence type="ECO:0000256" key="2">
    <source>
        <dbReference type="SAM" id="Phobius"/>
    </source>
</evidence>
<name>K0RSK1_THAOC</name>
<comment type="caution">
    <text evidence="3">The sequence shown here is derived from an EMBL/GenBank/DDBJ whole genome shotgun (WGS) entry which is preliminary data.</text>
</comment>
<keyword evidence="2" id="KW-1133">Transmembrane helix</keyword>
<keyword evidence="4" id="KW-1185">Reference proteome</keyword>
<evidence type="ECO:0000313" key="4">
    <source>
        <dbReference type="Proteomes" id="UP000266841"/>
    </source>
</evidence>
<feature type="transmembrane region" description="Helical" evidence="2">
    <location>
        <begin position="591"/>
        <end position="613"/>
    </location>
</feature>
<evidence type="ECO:0000256" key="1">
    <source>
        <dbReference type="SAM" id="MobiDB-lite"/>
    </source>
</evidence>
<feature type="region of interest" description="Disordered" evidence="1">
    <location>
        <begin position="1"/>
        <end position="129"/>
    </location>
</feature>
<feature type="region of interest" description="Disordered" evidence="1">
    <location>
        <begin position="236"/>
        <end position="259"/>
    </location>
</feature>